<feature type="region of interest" description="Disordered" evidence="2">
    <location>
        <begin position="353"/>
        <end position="379"/>
    </location>
</feature>
<accession>A0A0X2NLM1</accession>
<dbReference type="InterPro" id="IPR050483">
    <property type="entry name" value="CoA-transferase_III_domain"/>
</dbReference>
<proteinExistence type="predicted"/>
<gene>
    <name evidence="3" type="ORF">CVAR292_01031</name>
</gene>
<dbReference type="Gene3D" id="3.40.50.10540">
    <property type="entry name" value="Crotonobetainyl-coa:carnitine coa-transferase, domain 1"/>
    <property type="match status" value="1"/>
</dbReference>
<sequence>MSGDNTTSGALDGIVVADFSRVLAGPYATMMLADMGAEVIKVERPEVGDDTRHWGPPLGPDGQATYFAGVNRNKQSLAIDLQSPEGLEEARELAARADVLVHNFRPGVMERLGLGYSQVAETNPGVIYASLSGFGTSEEGAKLGGYDLVVQAVGGMMSVTGEDADHPVKVGVAVIDVLTGLHLGMGVLAALHHRDRTGRGQQIETDLMSCSLASLVNQSAAYAGAGKVARPLGNRHPSIAPYEVFHTAAGDLAVAAGNDSLYRRFCGVLDMPELVDDPRLASNPERVAHRDELIPVIEERLRTRTADEWFLLLREVGVPAGPVNDMAGAFSFAESLGLDPVIDIEGSRSVRNPLTLSDTPVTYRSPAPQMPGVSSRITP</sequence>
<dbReference type="RefSeq" id="WP_041629881.1">
    <property type="nucleotide sequence ID" value="NZ_DAMCIH010000013.1"/>
</dbReference>
<evidence type="ECO:0000256" key="1">
    <source>
        <dbReference type="ARBA" id="ARBA00022679"/>
    </source>
</evidence>
<evidence type="ECO:0000313" key="3">
    <source>
        <dbReference type="EMBL" id="CUU65699.1"/>
    </source>
</evidence>
<dbReference type="InterPro" id="IPR044855">
    <property type="entry name" value="CoA-Trfase_III_dom3_sf"/>
</dbReference>
<dbReference type="PANTHER" id="PTHR48207">
    <property type="entry name" value="SUCCINATE--HYDROXYMETHYLGLUTARATE COA-TRANSFERASE"/>
    <property type="match status" value="1"/>
</dbReference>
<keyword evidence="1 3" id="KW-0808">Transferase</keyword>
<keyword evidence="4" id="KW-1185">Reference proteome</keyword>
<reference evidence="4" key="1">
    <citation type="submission" date="2015-11" db="EMBL/GenBank/DDBJ databases">
        <authorList>
            <person name="Dugat-Bony E."/>
        </authorList>
    </citation>
    <scope>NUCLEOTIDE SEQUENCE [LARGE SCALE GENOMIC DNA]</scope>
    <source>
        <strain evidence="4">Mu292</strain>
    </source>
</reference>
<name>A0A0X2NLM1_9CORY</name>
<dbReference type="Gene3D" id="3.30.1540.10">
    <property type="entry name" value="formyl-coa transferase, domain 3"/>
    <property type="match status" value="1"/>
</dbReference>
<dbReference type="InterPro" id="IPR003673">
    <property type="entry name" value="CoA-Trfase_fam_III"/>
</dbReference>
<dbReference type="SUPFAM" id="SSF89796">
    <property type="entry name" value="CoA-transferase family III (CaiB/BaiF)"/>
    <property type="match status" value="1"/>
</dbReference>
<evidence type="ECO:0000256" key="2">
    <source>
        <dbReference type="SAM" id="MobiDB-lite"/>
    </source>
</evidence>
<dbReference type="OrthoDB" id="9797653at2"/>
<organism evidence="3 4">
    <name type="scientific">Corynebacterium variabile</name>
    <dbReference type="NCBI Taxonomy" id="1727"/>
    <lineage>
        <taxon>Bacteria</taxon>
        <taxon>Bacillati</taxon>
        <taxon>Actinomycetota</taxon>
        <taxon>Actinomycetes</taxon>
        <taxon>Mycobacteriales</taxon>
        <taxon>Corynebacteriaceae</taxon>
        <taxon>Corynebacterium</taxon>
    </lineage>
</organism>
<dbReference type="Pfam" id="PF02515">
    <property type="entry name" value="CoA_transf_3"/>
    <property type="match status" value="1"/>
</dbReference>
<dbReference type="AlphaFoldDB" id="A0A0X2NLM1"/>
<dbReference type="Proteomes" id="UP000182498">
    <property type="component" value="Unassembled WGS sequence"/>
</dbReference>
<protein>
    <submittedName>
        <fullName evidence="3">Predicted acyl-CoA transferases/carnitine dehydratase</fullName>
    </submittedName>
</protein>
<feature type="compositionally biased region" description="Polar residues" evidence="2">
    <location>
        <begin position="353"/>
        <end position="362"/>
    </location>
</feature>
<dbReference type="InterPro" id="IPR023606">
    <property type="entry name" value="CoA-Trfase_III_dom_1_sf"/>
</dbReference>
<evidence type="ECO:0000313" key="4">
    <source>
        <dbReference type="Proteomes" id="UP000182498"/>
    </source>
</evidence>
<dbReference type="PANTHER" id="PTHR48207:SF3">
    <property type="entry name" value="SUCCINATE--HYDROXYMETHYLGLUTARATE COA-TRANSFERASE"/>
    <property type="match status" value="1"/>
</dbReference>
<dbReference type="GO" id="GO:0008410">
    <property type="term" value="F:CoA-transferase activity"/>
    <property type="evidence" value="ECO:0007669"/>
    <property type="project" value="TreeGrafter"/>
</dbReference>
<dbReference type="EMBL" id="FAUH01000005">
    <property type="protein sequence ID" value="CUU65699.1"/>
    <property type="molecule type" value="Genomic_DNA"/>
</dbReference>